<keyword evidence="6 8" id="KW-0717">Septation</keyword>
<keyword evidence="7 8" id="KW-0131">Cell cycle</keyword>
<name>A0A1S2LSS3_9BACI</name>
<reference evidence="11 12" key="2">
    <citation type="journal article" date="2017" name="Genome Announc.">
        <title>Draft Genome Sequences of Four Alkaliphilic Bacteria Belonging to the Anaerobacillus Genus.</title>
        <authorList>
            <person name="Bassil N.M."/>
            <person name="Lloyd J.R."/>
        </authorList>
    </citation>
    <scope>NUCLEOTIDE SEQUENCE [LARGE SCALE GENOMIC DNA]</scope>
    <source>
        <strain evidence="11 12">NB2006</strain>
    </source>
</reference>
<evidence type="ECO:0000256" key="7">
    <source>
        <dbReference type="ARBA" id="ARBA00023306"/>
    </source>
</evidence>
<feature type="coiled-coil region" evidence="8">
    <location>
        <begin position="107"/>
        <end position="158"/>
    </location>
</feature>
<comment type="function">
    <text evidence="8">Negative regulator of FtsZ ring formation; modulates the frequency and position of FtsZ ring formation. Inhibits FtsZ ring formation at polar sites. Interacts either with FtsZ or with one of its binding partners to promote depolymerization.</text>
</comment>
<accession>A0A1S2LSS3</accession>
<dbReference type="GO" id="GO:0000917">
    <property type="term" value="P:division septum assembly"/>
    <property type="evidence" value="ECO:0007669"/>
    <property type="project" value="UniProtKB-KW"/>
</dbReference>
<dbReference type="EMBL" id="LQXD01000107">
    <property type="protein sequence ID" value="OIJ15384.1"/>
    <property type="molecule type" value="Genomic_DNA"/>
</dbReference>
<evidence type="ECO:0000256" key="1">
    <source>
        <dbReference type="ARBA" id="ARBA00022618"/>
    </source>
</evidence>
<evidence type="ECO:0000256" key="3">
    <source>
        <dbReference type="ARBA" id="ARBA00022989"/>
    </source>
</evidence>
<dbReference type="Pfam" id="PF06160">
    <property type="entry name" value="EzrA"/>
    <property type="match status" value="1"/>
</dbReference>
<sequence>MLQYFIYATLIVILAIIIYGAISRKRVYREVDRLEAWKIQIMNKPVTDEISKIKGLNMSGETESKFEIWRNEWDEILTLKLPDLEEKLFDVEEAANKYRFIKAKNMLNNIGEQLSKIEESLQEMLADVNLLINSEEDNRQQIDDIRKLYKEIKKYLNQNKNILGTTIYAFEKRLEEIDKSFVSFEVATKEGNYFEAREILLVMKEEINLEKWKMDEVPKMLVQIESEVPSQLDEISQGIKEMEEDGYILDHFSFKADIQDMRSQLHKLLPLLEEGNIEACVNVVGDMYKEIDQIYDTLEQEVLAKQFVSYELTTIREETEILRESFVELKADVETIKLSYRIPEEEMKTHLKLEKQIKELINKLSVIEDVATNNKQSNLVLKKSIEDFKAELLERQNTLENCLQVLNSLRSDEIKAQETLKELKDKIRQGHRLIKKSNVPGLPELILIKLNEAQTSLVAATEKLEKIPLVMVDVNDSMEQALETVDEVYNLISATIEQALTAERVIQYGNRYRSNSTYIHIELLRAEEAFRLFQYEEALEIALTAIEEIEPEVLEKINSYSFEKV</sequence>
<keyword evidence="2 8" id="KW-0812">Transmembrane</keyword>
<dbReference type="GO" id="GO:0000921">
    <property type="term" value="P:septin ring assembly"/>
    <property type="evidence" value="ECO:0007669"/>
    <property type="project" value="InterPro"/>
</dbReference>
<dbReference type="InterPro" id="IPR010379">
    <property type="entry name" value="EzrA"/>
</dbReference>
<proteinExistence type="inferred from homology"/>
<keyword evidence="3 8" id="KW-1133">Transmembrane helix</keyword>
<evidence type="ECO:0000313" key="12">
    <source>
        <dbReference type="Proteomes" id="UP000180175"/>
    </source>
</evidence>
<gene>
    <name evidence="8 11" type="primary">ezrA</name>
    <name evidence="11" type="ORF">AWH56_014070</name>
    <name evidence="10" type="ORF">AWH56_11780</name>
</gene>
<dbReference type="EMBL" id="CP063356">
    <property type="protein sequence ID" value="QOY33875.1"/>
    <property type="molecule type" value="Genomic_DNA"/>
</dbReference>
<reference evidence="11" key="4">
    <citation type="submission" date="2020-10" db="EMBL/GenBank/DDBJ databases">
        <authorList>
            <person name="Bassil N.M."/>
            <person name="Lloyd J.R."/>
        </authorList>
    </citation>
    <scope>NUCLEOTIDE SEQUENCE</scope>
    <source>
        <strain evidence="11">NB2006</strain>
    </source>
</reference>
<keyword evidence="4 8" id="KW-0175">Coiled coil</keyword>
<dbReference type="GO" id="GO:0005940">
    <property type="term" value="C:septin ring"/>
    <property type="evidence" value="ECO:0007669"/>
    <property type="project" value="InterPro"/>
</dbReference>
<dbReference type="KEGG" id="aia:AWH56_014070"/>
<reference evidence="10 12" key="1">
    <citation type="submission" date="2016-10" db="EMBL/GenBank/DDBJ databases">
        <title>Draft genome sequences of four alkaliphilic bacteria belonging to the Anaerobacillus genus.</title>
        <authorList>
            <person name="Bassil N.M."/>
            <person name="Lloyd J.R."/>
        </authorList>
    </citation>
    <scope>NUCLEOTIDE SEQUENCE [LARGE SCALE GENOMIC DNA]</scope>
    <source>
        <strain evidence="10 12">NB2006</strain>
    </source>
</reference>
<feature type="topological domain" description="Cytoplasmic" evidence="8">
    <location>
        <begin position="24"/>
        <end position="565"/>
    </location>
</feature>
<feature type="topological domain" description="Extracellular" evidence="8">
    <location>
        <begin position="1"/>
        <end position="4"/>
    </location>
</feature>
<keyword evidence="8" id="KW-1003">Cell membrane</keyword>
<reference evidence="11 12" key="3">
    <citation type="journal article" date="2019" name="Int. J. Syst. Evol. Microbiol.">
        <title>Anaerobacillus isosaccharinicus sp. nov., an alkaliphilic bacterium which degrades isosaccharinic acid.</title>
        <authorList>
            <person name="Bassil N.M."/>
            <person name="Lloyd J.R."/>
        </authorList>
    </citation>
    <scope>NUCLEOTIDE SEQUENCE [LARGE SCALE GENOMIC DNA]</scope>
    <source>
        <strain evidence="11 12">NB2006</strain>
    </source>
</reference>
<comment type="subcellular location">
    <subcellularLocation>
        <location evidence="8">Cell membrane</location>
        <topology evidence="8">Single-pass membrane protein</topology>
    </subcellularLocation>
    <text evidence="8">Colocalized with FtsZ to the nascent septal site.</text>
</comment>
<evidence type="ECO:0000256" key="4">
    <source>
        <dbReference type="ARBA" id="ARBA00023054"/>
    </source>
</evidence>
<evidence type="ECO:0000313" key="11">
    <source>
        <dbReference type="EMBL" id="QOY33875.1"/>
    </source>
</evidence>
<evidence type="ECO:0000256" key="6">
    <source>
        <dbReference type="ARBA" id="ARBA00023210"/>
    </source>
</evidence>
<evidence type="ECO:0000256" key="8">
    <source>
        <dbReference type="HAMAP-Rule" id="MF_00728"/>
    </source>
</evidence>
<keyword evidence="1 8" id="KW-0132">Cell division</keyword>
<comment type="similarity">
    <text evidence="8">Belongs to the EzrA family.</text>
</comment>
<dbReference type="OrthoDB" id="1654473at2"/>
<protein>
    <recommendedName>
        <fullName evidence="8">Septation ring formation regulator EzrA</fullName>
    </recommendedName>
</protein>
<dbReference type="HAMAP" id="MF_00728">
    <property type="entry name" value="EzrA"/>
    <property type="match status" value="1"/>
</dbReference>
<organism evidence="10 12">
    <name type="scientific">Anaerobacillus isosaccharinicus</name>
    <dbReference type="NCBI Taxonomy" id="1532552"/>
    <lineage>
        <taxon>Bacteria</taxon>
        <taxon>Bacillati</taxon>
        <taxon>Bacillota</taxon>
        <taxon>Bacilli</taxon>
        <taxon>Bacillales</taxon>
        <taxon>Bacillaceae</taxon>
        <taxon>Anaerobacillus</taxon>
    </lineage>
</organism>
<keyword evidence="5 8" id="KW-0472">Membrane</keyword>
<evidence type="ECO:0000256" key="5">
    <source>
        <dbReference type="ARBA" id="ARBA00023136"/>
    </source>
</evidence>
<dbReference type="AlphaFoldDB" id="A0A1S2LSS3"/>
<feature type="transmembrane region" description="Helical" evidence="9">
    <location>
        <begin position="6"/>
        <end position="23"/>
    </location>
</feature>
<dbReference type="NCBIfam" id="NF003413">
    <property type="entry name" value="PRK04778.1-7"/>
    <property type="match status" value="1"/>
</dbReference>
<keyword evidence="12" id="KW-1185">Reference proteome</keyword>
<evidence type="ECO:0000256" key="9">
    <source>
        <dbReference type="SAM" id="Phobius"/>
    </source>
</evidence>
<evidence type="ECO:0000313" key="10">
    <source>
        <dbReference type="EMBL" id="OIJ15384.1"/>
    </source>
</evidence>
<evidence type="ECO:0000256" key="2">
    <source>
        <dbReference type="ARBA" id="ARBA00022692"/>
    </source>
</evidence>
<dbReference type="Proteomes" id="UP000180175">
    <property type="component" value="Chromosome"/>
</dbReference>
<dbReference type="RefSeq" id="WP_071317282.1">
    <property type="nucleotide sequence ID" value="NZ_CP063356.2"/>
</dbReference>
<dbReference type="GO" id="GO:0005886">
    <property type="term" value="C:plasma membrane"/>
    <property type="evidence" value="ECO:0007669"/>
    <property type="project" value="UniProtKB-SubCell"/>
</dbReference>